<name>A0A918TCJ7_STRCJ</name>
<reference evidence="4" key="2">
    <citation type="submission" date="2020-09" db="EMBL/GenBank/DDBJ databases">
        <authorList>
            <person name="Sun Q."/>
            <person name="Ohkuma M."/>
        </authorList>
    </citation>
    <scope>NUCLEOTIDE SEQUENCE</scope>
    <source>
        <strain evidence="4">JCM 4633</strain>
    </source>
</reference>
<feature type="transmembrane region" description="Helical" evidence="2">
    <location>
        <begin position="281"/>
        <end position="304"/>
    </location>
</feature>
<protein>
    <submittedName>
        <fullName evidence="4">Uncharacterized protein</fullName>
    </submittedName>
</protein>
<keyword evidence="2" id="KW-0472">Membrane</keyword>
<organism evidence="4 5">
    <name type="scientific">Streptomyces cinnamoneus</name>
    <name type="common">Streptoverticillium cinnamoneum</name>
    <dbReference type="NCBI Taxonomy" id="53446"/>
    <lineage>
        <taxon>Bacteria</taxon>
        <taxon>Bacillati</taxon>
        <taxon>Actinomycetota</taxon>
        <taxon>Actinomycetes</taxon>
        <taxon>Kitasatosporales</taxon>
        <taxon>Streptomycetaceae</taxon>
        <taxon>Streptomyces</taxon>
        <taxon>Streptomyces cinnamoneus group</taxon>
    </lineage>
</organism>
<feature type="signal peptide" evidence="3">
    <location>
        <begin position="1"/>
        <end position="32"/>
    </location>
</feature>
<evidence type="ECO:0000256" key="1">
    <source>
        <dbReference type="SAM" id="MobiDB-lite"/>
    </source>
</evidence>
<dbReference type="AlphaFoldDB" id="A0A918TCJ7"/>
<gene>
    <name evidence="4" type="ORF">GCM10010507_13730</name>
</gene>
<keyword evidence="3" id="KW-0732">Signal</keyword>
<dbReference type="RefSeq" id="WP_190108722.1">
    <property type="nucleotide sequence ID" value="NZ_BMVB01000003.1"/>
</dbReference>
<keyword evidence="2" id="KW-1133">Transmembrane helix</keyword>
<comment type="caution">
    <text evidence="4">The sequence shown here is derived from an EMBL/GenBank/DDBJ whole genome shotgun (WGS) entry which is preliminary data.</text>
</comment>
<feature type="chain" id="PRO_5036834404" evidence="3">
    <location>
        <begin position="33"/>
        <end position="310"/>
    </location>
</feature>
<keyword evidence="2" id="KW-0812">Transmembrane</keyword>
<sequence length="310" mass="31756">MSMNRTRTTRRSAALLAAATAVTLCASVPARAADGPAAPAPADVTAAQQVLRSGQVHDTVSRFLTSAERRTPAAGADGGTAGAPRGLVQNPQAAGAAPGFDLKKPVPLYELAPEFVTGRTKATAGSALRLSYLASRVSAANGHQAAVLLARGQGSGQSWQLAGIRDGDTDISAAERGTDQAQTFMEPQIHAWYRLSGSGTVEPLNKEAEVALQGKPRITLAAYQQLVTKRYGDKLPGSSYDRKGLAGGYAPATAQAEGQAEAKAGARAGEQAAPAAPSRSWVPLASGASGAFVLATLGAGVLYVRRRRSA</sequence>
<evidence type="ECO:0000256" key="3">
    <source>
        <dbReference type="SAM" id="SignalP"/>
    </source>
</evidence>
<feature type="region of interest" description="Disordered" evidence="1">
    <location>
        <begin position="66"/>
        <end position="99"/>
    </location>
</feature>
<accession>A0A918TCJ7</accession>
<evidence type="ECO:0000313" key="5">
    <source>
        <dbReference type="Proteomes" id="UP000646244"/>
    </source>
</evidence>
<evidence type="ECO:0000256" key="2">
    <source>
        <dbReference type="SAM" id="Phobius"/>
    </source>
</evidence>
<reference evidence="4" key="1">
    <citation type="journal article" date="2014" name="Int. J. Syst. Evol. Microbiol.">
        <title>Complete genome sequence of Corynebacterium casei LMG S-19264T (=DSM 44701T), isolated from a smear-ripened cheese.</title>
        <authorList>
            <consortium name="US DOE Joint Genome Institute (JGI-PGF)"/>
            <person name="Walter F."/>
            <person name="Albersmeier A."/>
            <person name="Kalinowski J."/>
            <person name="Ruckert C."/>
        </authorList>
    </citation>
    <scope>NUCLEOTIDE SEQUENCE</scope>
    <source>
        <strain evidence="4">JCM 4633</strain>
    </source>
</reference>
<dbReference type="EMBL" id="BMVB01000003">
    <property type="protein sequence ID" value="GHC40743.1"/>
    <property type="molecule type" value="Genomic_DNA"/>
</dbReference>
<dbReference type="Proteomes" id="UP000646244">
    <property type="component" value="Unassembled WGS sequence"/>
</dbReference>
<evidence type="ECO:0000313" key="4">
    <source>
        <dbReference type="EMBL" id="GHC40743.1"/>
    </source>
</evidence>
<proteinExistence type="predicted"/>